<feature type="compositionally biased region" description="Basic residues" evidence="1">
    <location>
        <begin position="8"/>
        <end position="19"/>
    </location>
</feature>
<dbReference type="Proteomes" id="UP000182658">
    <property type="component" value="Unassembled WGS sequence"/>
</dbReference>
<evidence type="ECO:0000313" key="3">
    <source>
        <dbReference type="Proteomes" id="UP000182658"/>
    </source>
</evidence>
<dbReference type="EMBL" id="KV875102">
    <property type="protein sequence ID" value="OIW24934.1"/>
    <property type="molecule type" value="Genomic_DNA"/>
</dbReference>
<name>A0A1J7IBU9_9PEZI</name>
<proteinExistence type="predicted"/>
<keyword evidence="3" id="KW-1185">Reference proteome</keyword>
<reference evidence="2 3" key="1">
    <citation type="submission" date="2016-10" db="EMBL/GenBank/DDBJ databases">
        <title>Draft genome sequence of Coniochaeta ligniaria NRRL30616, a lignocellulolytic fungus for bioabatement of inhibitors in plant biomass hydrolysates.</title>
        <authorList>
            <consortium name="DOE Joint Genome Institute"/>
            <person name="Jimenez D.J."/>
            <person name="Hector R.E."/>
            <person name="Riley R."/>
            <person name="Sun H."/>
            <person name="Grigoriev I.V."/>
            <person name="Van Elsas J.D."/>
            <person name="Nichols N.N."/>
        </authorList>
    </citation>
    <scope>NUCLEOTIDE SEQUENCE [LARGE SCALE GENOMIC DNA]</scope>
    <source>
        <strain evidence="2 3">NRRL 30616</strain>
    </source>
</reference>
<sequence length="189" mass="21396">MTTASNKNSKRRAARKKAKPGVQPSPASAPGIASSLTTYQPKATQSASQAFPDGAKSVNRENHRLNQGQSVKAVQSSPLDSVCRAQLELRIRIVEMNLDLEQSHREHWKRELDKSEVEQKRLDQMSVHGQNTSWEFFEQTKNVDAYNQALVEDMFMAAHREVVKLERELSALEFKLKKTVVPAVQREIK</sequence>
<organism evidence="2 3">
    <name type="scientific">Coniochaeta ligniaria NRRL 30616</name>
    <dbReference type="NCBI Taxonomy" id="1408157"/>
    <lineage>
        <taxon>Eukaryota</taxon>
        <taxon>Fungi</taxon>
        <taxon>Dikarya</taxon>
        <taxon>Ascomycota</taxon>
        <taxon>Pezizomycotina</taxon>
        <taxon>Sordariomycetes</taxon>
        <taxon>Sordariomycetidae</taxon>
        <taxon>Coniochaetales</taxon>
        <taxon>Coniochaetaceae</taxon>
        <taxon>Coniochaeta</taxon>
    </lineage>
</organism>
<feature type="compositionally biased region" description="Polar residues" evidence="1">
    <location>
        <begin position="36"/>
        <end position="49"/>
    </location>
</feature>
<dbReference type="AlphaFoldDB" id="A0A1J7IBU9"/>
<accession>A0A1J7IBU9</accession>
<evidence type="ECO:0000313" key="2">
    <source>
        <dbReference type="EMBL" id="OIW24934.1"/>
    </source>
</evidence>
<evidence type="ECO:0000256" key="1">
    <source>
        <dbReference type="SAM" id="MobiDB-lite"/>
    </source>
</evidence>
<feature type="region of interest" description="Disordered" evidence="1">
    <location>
        <begin position="1"/>
        <end position="54"/>
    </location>
</feature>
<protein>
    <submittedName>
        <fullName evidence="2">Uncharacterized protein</fullName>
    </submittedName>
</protein>
<dbReference type="InParanoid" id="A0A1J7IBU9"/>
<feature type="compositionally biased region" description="Low complexity" evidence="1">
    <location>
        <begin position="24"/>
        <end position="35"/>
    </location>
</feature>
<gene>
    <name evidence="2" type="ORF">CONLIGDRAFT_648012</name>
</gene>